<accession>A0A1F7S1Y6</accession>
<organism evidence="4 5">
    <name type="scientific">Candidatus Schekmanbacteria bacterium RBG_16_38_10</name>
    <dbReference type="NCBI Taxonomy" id="1817879"/>
    <lineage>
        <taxon>Bacteria</taxon>
        <taxon>Candidatus Schekmaniibacteriota</taxon>
    </lineage>
</organism>
<dbReference type="EMBL" id="MGDE01000002">
    <property type="protein sequence ID" value="OGL47843.1"/>
    <property type="molecule type" value="Genomic_DNA"/>
</dbReference>
<gene>
    <name evidence="4" type="ORF">A2W05_02830</name>
</gene>
<sequence length="134" mass="14882">MLNKIDHIGIAVKSLEEAKKFYENAFGLNPSPVESVPLQMVNLIFFQVGDARIELLEGTSHESPISKFIDKKGEGIHHICYEVDNLRKTLSKLQDSGVKLIDKEPRTGAHGKLIAFLNPKSTGGILIELTEKDK</sequence>
<comment type="similarity">
    <text evidence="1">Belongs to the methylmalonyl-CoA epimerase family.</text>
</comment>
<dbReference type="GO" id="GO:0004493">
    <property type="term" value="F:methylmalonyl-CoA epimerase activity"/>
    <property type="evidence" value="ECO:0007669"/>
    <property type="project" value="TreeGrafter"/>
</dbReference>
<dbReference type="NCBIfam" id="TIGR03081">
    <property type="entry name" value="metmalonyl_epim"/>
    <property type="match status" value="1"/>
</dbReference>
<feature type="domain" description="VOC" evidence="3">
    <location>
        <begin position="4"/>
        <end position="132"/>
    </location>
</feature>
<dbReference type="PANTHER" id="PTHR43048">
    <property type="entry name" value="METHYLMALONYL-COA EPIMERASE"/>
    <property type="match status" value="1"/>
</dbReference>
<dbReference type="GO" id="GO:0046491">
    <property type="term" value="P:L-methylmalonyl-CoA metabolic process"/>
    <property type="evidence" value="ECO:0007669"/>
    <property type="project" value="TreeGrafter"/>
</dbReference>
<dbReference type="InterPro" id="IPR029068">
    <property type="entry name" value="Glyas_Bleomycin-R_OHBP_Dase"/>
</dbReference>
<keyword evidence="2" id="KW-0479">Metal-binding</keyword>
<evidence type="ECO:0000313" key="4">
    <source>
        <dbReference type="EMBL" id="OGL47843.1"/>
    </source>
</evidence>
<protein>
    <submittedName>
        <fullName evidence="4">Methylmalonyl-CoA epimerase</fullName>
    </submittedName>
</protein>
<reference evidence="4 5" key="1">
    <citation type="journal article" date="2016" name="Nat. Commun.">
        <title>Thousands of microbial genomes shed light on interconnected biogeochemical processes in an aquifer system.</title>
        <authorList>
            <person name="Anantharaman K."/>
            <person name="Brown C.T."/>
            <person name="Hug L.A."/>
            <person name="Sharon I."/>
            <person name="Castelle C.J."/>
            <person name="Probst A.J."/>
            <person name="Thomas B.C."/>
            <person name="Singh A."/>
            <person name="Wilkins M.J."/>
            <person name="Karaoz U."/>
            <person name="Brodie E.L."/>
            <person name="Williams K.H."/>
            <person name="Hubbard S.S."/>
            <person name="Banfield J.F."/>
        </authorList>
    </citation>
    <scope>NUCLEOTIDE SEQUENCE [LARGE SCALE GENOMIC DNA]</scope>
</reference>
<evidence type="ECO:0000256" key="1">
    <source>
        <dbReference type="ARBA" id="ARBA00009308"/>
    </source>
</evidence>
<dbReference type="InterPro" id="IPR017515">
    <property type="entry name" value="MeMalonyl-CoA_epimerase"/>
</dbReference>
<dbReference type="GO" id="GO:0046872">
    <property type="term" value="F:metal ion binding"/>
    <property type="evidence" value="ECO:0007669"/>
    <property type="project" value="UniProtKB-KW"/>
</dbReference>
<evidence type="ECO:0000259" key="3">
    <source>
        <dbReference type="PROSITE" id="PS51819"/>
    </source>
</evidence>
<dbReference type="Gene3D" id="3.10.180.10">
    <property type="entry name" value="2,3-Dihydroxybiphenyl 1,2-Dioxygenase, domain 1"/>
    <property type="match status" value="1"/>
</dbReference>
<dbReference type="PANTHER" id="PTHR43048:SF3">
    <property type="entry name" value="METHYLMALONYL-COA EPIMERASE, MITOCHONDRIAL"/>
    <property type="match status" value="1"/>
</dbReference>
<evidence type="ECO:0000256" key="2">
    <source>
        <dbReference type="ARBA" id="ARBA00022723"/>
    </source>
</evidence>
<dbReference type="SUPFAM" id="SSF54593">
    <property type="entry name" value="Glyoxalase/Bleomycin resistance protein/Dihydroxybiphenyl dioxygenase"/>
    <property type="match status" value="1"/>
</dbReference>
<evidence type="ECO:0000313" key="5">
    <source>
        <dbReference type="Proteomes" id="UP000178797"/>
    </source>
</evidence>
<name>A0A1F7S1Y6_9BACT</name>
<dbReference type="InterPro" id="IPR051785">
    <property type="entry name" value="MMCE/EMCE_epimerase"/>
</dbReference>
<dbReference type="InterPro" id="IPR037523">
    <property type="entry name" value="VOC_core"/>
</dbReference>
<comment type="caution">
    <text evidence="4">The sequence shown here is derived from an EMBL/GenBank/DDBJ whole genome shotgun (WGS) entry which is preliminary data.</text>
</comment>
<proteinExistence type="inferred from homology"/>
<dbReference type="CDD" id="cd07249">
    <property type="entry name" value="MMCE"/>
    <property type="match status" value="1"/>
</dbReference>
<dbReference type="AlphaFoldDB" id="A0A1F7S1Y6"/>
<dbReference type="PROSITE" id="PS51819">
    <property type="entry name" value="VOC"/>
    <property type="match status" value="1"/>
</dbReference>
<dbReference type="Pfam" id="PF13669">
    <property type="entry name" value="Glyoxalase_4"/>
    <property type="match status" value="1"/>
</dbReference>
<dbReference type="Proteomes" id="UP000178797">
    <property type="component" value="Unassembled WGS sequence"/>
</dbReference>